<dbReference type="AlphaFoldDB" id="A0A3G7TPT1"/>
<organism evidence="1 2">
    <name type="scientific">Pseudomonas chlororaphis</name>
    <dbReference type="NCBI Taxonomy" id="587753"/>
    <lineage>
        <taxon>Bacteria</taxon>
        <taxon>Pseudomonadati</taxon>
        <taxon>Pseudomonadota</taxon>
        <taxon>Gammaproteobacteria</taxon>
        <taxon>Pseudomonadales</taxon>
        <taxon>Pseudomonadaceae</taxon>
        <taxon>Pseudomonas</taxon>
    </lineage>
</organism>
<gene>
    <name evidence="1" type="ORF">C4K04_2846</name>
</gene>
<dbReference type="RefSeq" id="WP_206429820.1">
    <property type="nucleotide sequence ID" value="NZ_CP027753.1"/>
</dbReference>
<sequence>MTDKAYAILLYSEDEDNGYLYFPIKRNNLVYGGMPQFLAAPRMRVRLITTLSPGR</sequence>
<accession>A0A3G7TPT1</accession>
<dbReference type="Proteomes" id="UP000268048">
    <property type="component" value="Chromosome"/>
</dbReference>
<evidence type="ECO:0000313" key="1">
    <source>
        <dbReference type="EMBL" id="AZE48518.1"/>
    </source>
</evidence>
<reference evidence="1 2" key="1">
    <citation type="submission" date="2018-03" db="EMBL/GenBank/DDBJ databases">
        <title>Diversity of phytobeneficial traits revealed by whole-genome analysis of worldwide-isolated phenazine-producing Pseudomonas spp.</title>
        <authorList>
            <person name="Biessy A."/>
            <person name="Novinscak A."/>
            <person name="Blom J."/>
            <person name="Leger G."/>
            <person name="Thomashow L.S."/>
            <person name="Cazorla F.M."/>
            <person name="Josic D."/>
            <person name="Filion M."/>
        </authorList>
    </citation>
    <scope>NUCLEOTIDE SEQUENCE [LARGE SCALE GENOMIC DNA]</scope>
    <source>
        <strain evidence="1 2">B25</strain>
    </source>
</reference>
<evidence type="ECO:0000313" key="2">
    <source>
        <dbReference type="Proteomes" id="UP000268048"/>
    </source>
</evidence>
<name>A0A3G7TPT1_9PSED</name>
<protein>
    <submittedName>
        <fullName evidence="1">Uncharacterized protein</fullName>
    </submittedName>
</protein>
<dbReference type="EMBL" id="CP027753">
    <property type="protein sequence ID" value="AZE48518.1"/>
    <property type="molecule type" value="Genomic_DNA"/>
</dbReference>
<proteinExistence type="predicted"/>